<name>A0ABS4AYI6_9PROT</name>
<dbReference type="InterPro" id="IPR001296">
    <property type="entry name" value="Glyco_trans_1"/>
</dbReference>
<dbReference type="PANTHER" id="PTHR45947">
    <property type="entry name" value="SULFOQUINOVOSYL TRANSFERASE SQD2"/>
    <property type="match status" value="1"/>
</dbReference>
<dbReference type="Pfam" id="PF00534">
    <property type="entry name" value="Glycos_transf_1"/>
    <property type="match status" value="1"/>
</dbReference>
<dbReference type="InterPro" id="IPR050194">
    <property type="entry name" value="Glycosyltransferase_grp1"/>
</dbReference>
<accession>A0ABS4AYI6</accession>
<evidence type="ECO:0000313" key="2">
    <source>
        <dbReference type="EMBL" id="MBP0466416.1"/>
    </source>
</evidence>
<comment type="caution">
    <text evidence="2">The sequence shown here is derived from an EMBL/GenBank/DDBJ whole genome shotgun (WGS) entry which is preliminary data.</text>
</comment>
<dbReference type="PANTHER" id="PTHR45947:SF3">
    <property type="entry name" value="SULFOQUINOVOSYL TRANSFERASE SQD2"/>
    <property type="match status" value="1"/>
</dbReference>
<sequence length="387" mass="42570">MRVAIYHPWIYLKSGLERTLLEIHRRSRHQVTLHTGHYDAAGTYPELAAAGIVEHGRVSVRRAYLPVLGAAARIAATRIDPASYDTLVVSCDGLGDLLTLRNRSKPVMALCFTPLRAAYDEAYRARLLDRAGALRPLALAAEAGWRAIDRACWRNYAEVVAISRTVRDRIEAGGLWPTGRARILYPGIDAARIGPGRPAERYFLVAGRIMWTKNLSLALEAFALAKPHLPGWRLVLAGMVDDKSRSHAEALMARGREIGDVEFRIGATDSEMRDLYEGCGALLFTAFNEDWGLTPIEAMAASRPVVAVDRGGPRESVMHGATGFLEADDPGAFAARMVELARNPALCERLGAAGRERARLFTWDAFVAGLDATVEGMVEKDRERRRA</sequence>
<keyword evidence="3" id="KW-1185">Reference proteome</keyword>
<organism evidence="2 3">
    <name type="scientific">Roseomonas nitratireducens</name>
    <dbReference type="NCBI Taxonomy" id="2820810"/>
    <lineage>
        <taxon>Bacteria</taxon>
        <taxon>Pseudomonadati</taxon>
        <taxon>Pseudomonadota</taxon>
        <taxon>Alphaproteobacteria</taxon>
        <taxon>Acetobacterales</taxon>
        <taxon>Roseomonadaceae</taxon>
        <taxon>Roseomonas</taxon>
    </lineage>
</organism>
<evidence type="ECO:0000313" key="3">
    <source>
        <dbReference type="Proteomes" id="UP000680815"/>
    </source>
</evidence>
<dbReference type="Gene3D" id="3.40.50.2000">
    <property type="entry name" value="Glycogen Phosphorylase B"/>
    <property type="match status" value="2"/>
</dbReference>
<dbReference type="EMBL" id="JAGIYZ010000028">
    <property type="protein sequence ID" value="MBP0466416.1"/>
    <property type="molecule type" value="Genomic_DNA"/>
</dbReference>
<dbReference type="RefSeq" id="WP_209353817.1">
    <property type="nucleotide sequence ID" value="NZ_JAGIYZ010000028.1"/>
</dbReference>
<dbReference type="Proteomes" id="UP000680815">
    <property type="component" value="Unassembled WGS sequence"/>
</dbReference>
<dbReference type="SUPFAM" id="SSF53756">
    <property type="entry name" value="UDP-Glycosyltransferase/glycogen phosphorylase"/>
    <property type="match status" value="1"/>
</dbReference>
<gene>
    <name evidence="2" type="ORF">J5Y09_20985</name>
</gene>
<evidence type="ECO:0000259" key="1">
    <source>
        <dbReference type="Pfam" id="PF00534"/>
    </source>
</evidence>
<dbReference type="CDD" id="cd03801">
    <property type="entry name" value="GT4_PimA-like"/>
    <property type="match status" value="1"/>
</dbReference>
<reference evidence="2 3" key="1">
    <citation type="submission" date="2021-03" db="EMBL/GenBank/DDBJ databases">
        <authorList>
            <person name="So Y."/>
        </authorList>
    </citation>
    <scope>NUCLEOTIDE SEQUENCE [LARGE SCALE GENOMIC DNA]</scope>
    <source>
        <strain evidence="2 3">PWR1</strain>
    </source>
</reference>
<feature type="domain" description="Glycosyl transferase family 1" evidence="1">
    <location>
        <begin position="200"/>
        <end position="357"/>
    </location>
</feature>
<protein>
    <submittedName>
        <fullName evidence="2">Glycosyltransferase family 4 protein</fullName>
    </submittedName>
</protein>
<proteinExistence type="predicted"/>